<evidence type="ECO:0000313" key="9">
    <source>
        <dbReference type="Proteomes" id="UP000316921"/>
    </source>
</evidence>
<dbReference type="InterPro" id="IPR035684">
    <property type="entry name" value="ArgRS_core"/>
</dbReference>
<dbReference type="GO" id="GO:0005524">
    <property type="term" value="F:ATP binding"/>
    <property type="evidence" value="ECO:0007669"/>
    <property type="project" value="UniProtKB-KW"/>
</dbReference>
<dbReference type="Proteomes" id="UP000316921">
    <property type="component" value="Chromosome"/>
</dbReference>
<name>A0A518BKB3_9BACT</name>
<evidence type="ECO:0000259" key="7">
    <source>
        <dbReference type="Pfam" id="PF00750"/>
    </source>
</evidence>
<dbReference type="GO" id="GO:0006420">
    <property type="term" value="P:arginyl-tRNA aminoacylation"/>
    <property type="evidence" value="ECO:0007669"/>
    <property type="project" value="InterPro"/>
</dbReference>
<dbReference type="AlphaFoldDB" id="A0A518BKB3"/>
<protein>
    <recommendedName>
        <fullName evidence="1">Arginine--tRNA ligase</fullName>
    </recommendedName>
</protein>
<organism evidence="8 9">
    <name type="scientific">Engelhardtia mirabilis</name>
    <dbReference type="NCBI Taxonomy" id="2528011"/>
    <lineage>
        <taxon>Bacteria</taxon>
        <taxon>Pseudomonadati</taxon>
        <taxon>Planctomycetota</taxon>
        <taxon>Planctomycetia</taxon>
        <taxon>Planctomycetia incertae sedis</taxon>
        <taxon>Engelhardtia</taxon>
    </lineage>
</organism>
<keyword evidence="3 6" id="KW-0547">Nucleotide-binding</keyword>
<evidence type="ECO:0000256" key="3">
    <source>
        <dbReference type="ARBA" id="ARBA00022741"/>
    </source>
</evidence>
<dbReference type="InterPro" id="IPR001278">
    <property type="entry name" value="Arg-tRNA-ligase"/>
</dbReference>
<comment type="similarity">
    <text evidence="6">Belongs to the class-I aminoacyl-tRNA synthetase family.</text>
</comment>
<keyword evidence="5 6" id="KW-0030">Aminoacyl-tRNA synthetase</keyword>
<evidence type="ECO:0000256" key="4">
    <source>
        <dbReference type="ARBA" id="ARBA00022840"/>
    </source>
</evidence>
<evidence type="ECO:0000256" key="5">
    <source>
        <dbReference type="ARBA" id="ARBA00023146"/>
    </source>
</evidence>
<keyword evidence="9" id="KW-1185">Reference proteome</keyword>
<keyword evidence="4 6" id="KW-0067">ATP-binding</keyword>
<dbReference type="PRINTS" id="PR01038">
    <property type="entry name" value="TRNASYNTHARG"/>
</dbReference>
<dbReference type="PANTHER" id="PTHR11956">
    <property type="entry name" value="ARGINYL-TRNA SYNTHETASE"/>
    <property type="match status" value="1"/>
</dbReference>
<keyword evidence="6" id="KW-0648">Protein biosynthesis</keyword>
<reference evidence="8 9" key="1">
    <citation type="submission" date="2019-02" db="EMBL/GenBank/DDBJ databases">
        <title>Deep-cultivation of Planctomycetes and their phenomic and genomic characterization uncovers novel biology.</title>
        <authorList>
            <person name="Wiegand S."/>
            <person name="Jogler M."/>
            <person name="Boedeker C."/>
            <person name="Pinto D."/>
            <person name="Vollmers J."/>
            <person name="Rivas-Marin E."/>
            <person name="Kohn T."/>
            <person name="Peeters S.H."/>
            <person name="Heuer A."/>
            <person name="Rast P."/>
            <person name="Oberbeckmann S."/>
            <person name="Bunk B."/>
            <person name="Jeske O."/>
            <person name="Meyerdierks A."/>
            <person name="Storesund J.E."/>
            <person name="Kallscheuer N."/>
            <person name="Luecker S."/>
            <person name="Lage O.M."/>
            <person name="Pohl T."/>
            <person name="Merkel B.J."/>
            <person name="Hornburger P."/>
            <person name="Mueller R.-W."/>
            <person name="Bruemmer F."/>
            <person name="Labrenz M."/>
            <person name="Spormann A.M."/>
            <person name="Op den Camp H."/>
            <person name="Overmann J."/>
            <person name="Amann R."/>
            <person name="Jetten M.S.M."/>
            <person name="Mascher T."/>
            <person name="Medema M.H."/>
            <person name="Devos D.P."/>
            <person name="Kaster A.-K."/>
            <person name="Ovreas L."/>
            <person name="Rohde M."/>
            <person name="Galperin M.Y."/>
            <person name="Jogler C."/>
        </authorList>
    </citation>
    <scope>NUCLEOTIDE SEQUENCE [LARGE SCALE GENOMIC DNA]</scope>
    <source>
        <strain evidence="8 9">Pla133</strain>
    </source>
</reference>
<dbReference type="EMBL" id="CP036287">
    <property type="protein sequence ID" value="QDU67420.1"/>
    <property type="molecule type" value="Genomic_DNA"/>
</dbReference>
<dbReference type="InterPro" id="IPR001412">
    <property type="entry name" value="aa-tRNA-synth_I_CS"/>
</dbReference>
<evidence type="ECO:0000256" key="2">
    <source>
        <dbReference type="ARBA" id="ARBA00022598"/>
    </source>
</evidence>
<sequence length="579" mass="62030">MSEVFPAAKPASVSALRSFEGTLLAICDDAARAVGSSCMRPSLGYRRLARSPVDLRLFFTDTSALAGGMAGALVERLAGLGVVDTVRRRGAEVSLRLTEDFIDQLGRELEGAAPSAIATVGGMDGRHYVVNFLNPNASKPLHVGHLRNAALGMAVAASLEACGARVLRQCYVCDIGRSVCEAMAGYEGLLAQHGQDWGPERAGLAPDQFVGRCYADYARASDAVPGRGAESGADPAEREDTVVHDRADELLAAWVAGEAEARRLWERVRSWALGGQEATLERLGARWDRVHHESASLAAVERLTAAGLASGAFYRGIGQEVLFDTGRSEYATLKLLREDGFPTEHARVIGLFLEEQAVGAPPYRWIVVCGDEWGAAGQAELDVARRFGAAELVERVEVFAHGMVTAAGSKMKSRDGQAVLIDELLDLLIDSAPVQDLLEEYGRPFAPEQLADMLVKGYFLSKRASKGLEFTLESFTDEASNPAWAVVRALCRGAASRARATVGAPSDPERYRTAVLQAFQLRQLVARSAEGFQGTSLMKFVGGFARWYLDGASDPRLDRVVVAVCSASLGTLGVAARGR</sequence>
<dbReference type="KEGG" id="pbap:Pla133_25030"/>
<proteinExistence type="inferred from homology"/>
<accession>A0A518BKB3</accession>
<dbReference type="PANTHER" id="PTHR11956:SF5">
    <property type="entry name" value="ARGININE--TRNA LIGASE, CYTOPLASMIC"/>
    <property type="match status" value="1"/>
</dbReference>
<dbReference type="Gene3D" id="3.40.50.620">
    <property type="entry name" value="HUPs"/>
    <property type="match status" value="1"/>
</dbReference>
<gene>
    <name evidence="8" type="primary">argS_2</name>
    <name evidence="8" type="ORF">Pla133_25030</name>
</gene>
<dbReference type="SUPFAM" id="SSF52374">
    <property type="entry name" value="Nucleotidylyl transferase"/>
    <property type="match status" value="1"/>
</dbReference>
<dbReference type="InterPro" id="IPR014729">
    <property type="entry name" value="Rossmann-like_a/b/a_fold"/>
</dbReference>
<evidence type="ECO:0000256" key="1">
    <source>
        <dbReference type="ARBA" id="ARBA00020262"/>
    </source>
</evidence>
<evidence type="ECO:0000256" key="6">
    <source>
        <dbReference type="RuleBase" id="RU363038"/>
    </source>
</evidence>
<feature type="domain" description="Arginyl-tRNA synthetase catalytic core" evidence="7">
    <location>
        <begin position="126"/>
        <end position="179"/>
    </location>
</feature>
<dbReference type="PROSITE" id="PS00178">
    <property type="entry name" value="AA_TRNA_LIGASE_I"/>
    <property type="match status" value="1"/>
</dbReference>
<dbReference type="GO" id="GO:0004814">
    <property type="term" value="F:arginine-tRNA ligase activity"/>
    <property type="evidence" value="ECO:0007669"/>
    <property type="project" value="InterPro"/>
</dbReference>
<keyword evidence="2 6" id="KW-0436">Ligase</keyword>
<evidence type="ECO:0000313" key="8">
    <source>
        <dbReference type="EMBL" id="QDU67420.1"/>
    </source>
</evidence>
<dbReference type="Pfam" id="PF00750">
    <property type="entry name" value="tRNA-synt_1d"/>
    <property type="match status" value="1"/>
</dbReference>